<keyword evidence="2" id="KW-1185">Reference proteome</keyword>
<proteinExistence type="predicted"/>
<gene>
    <name evidence="1" type="ORF">K3G42_030363</name>
</gene>
<organism evidence="1 2">
    <name type="scientific">Sphaerodactylus townsendi</name>
    <dbReference type="NCBI Taxonomy" id="933632"/>
    <lineage>
        <taxon>Eukaryota</taxon>
        <taxon>Metazoa</taxon>
        <taxon>Chordata</taxon>
        <taxon>Craniata</taxon>
        <taxon>Vertebrata</taxon>
        <taxon>Euteleostomi</taxon>
        <taxon>Lepidosauria</taxon>
        <taxon>Squamata</taxon>
        <taxon>Bifurcata</taxon>
        <taxon>Gekkota</taxon>
        <taxon>Sphaerodactylidae</taxon>
        <taxon>Sphaerodactylus</taxon>
    </lineage>
</organism>
<protein>
    <submittedName>
        <fullName evidence="1">Uncharacterized protein</fullName>
    </submittedName>
</protein>
<name>A0ACB8GCY7_9SAUR</name>
<comment type="caution">
    <text evidence="1">The sequence shown here is derived from an EMBL/GenBank/DDBJ whole genome shotgun (WGS) entry which is preliminary data.</text>
</comment>
<dbReference type="Proteomes" id="UP000827872">
    <property type="component" value="Linkage Group LG01"/>
</dbReference>
<dbReference type="EMBL" id="CM037614">
    <property type="protein sequence ID" value="KAH8017524.1"/>
    <property type="molecule type" value="Genomic_DNA"/>
</dbReference>
<evidence type="ECO:0000313" key="1">
    <source>
        <dbReference type="EMBL" id="KAH8017524.1"/>
    </source>
</evidence>
<accession>A0ACB8GCY7</accession>
<evidence type="ECO:0000313" key="2">
    <source>
        <dbReference type="Proteomes" id="UP000827872"/>
    </source>
</evidence>
<sequence>MWTGTFRMQCQLVCLSPCSPRFLKLCNVHNIQNKSGCDFHDILPLKTCIKQSHTVLEPRAGQKHEMQIWIDKQGPGNFSDFLQYCLQTDISFTNFLLRNVYLNAPP</sequence>
<reference evidence="1" key="1">
    <citation type="submission" date="2021-08" db="EMBL/GenBank/DDBJ databases">
        <title>The first chromosome-level gecko genome reveals the dynamic sex chromosomes of Neotropical dwarf geckos (Sphaerodactylidae: Sphaerodactylus).</title>
        <authorList>
            <person name="Pinto B.J."/>
            <person name="Keating S.E."/>
            <person name="Gamble T."/>
        </authorList>
    </citation>
    <scope>NUCLEOTIDE SEQUENCE</scope>
    <source>
        <strain evidence="1">TG3544</strain>
    </source>
</reference>